<dbReference type="STRING" id="1280952.HJA_04446"/>
<organism evidence="1 2">
    <name type="scientific">Hyphomonas jannaschiana VP2</name>
    <dbReference type="NCBI Taxonomy" id="1280952"/>
    <lineage>
        <taxon>Bacteria</taxon>
        <taxon>Pseudomonadati</taxon>
        <taxon>Pseudomonadota</taxon>
        <taxon>Alphaproteobacteria</taxon>
        <taxon>Hyphomonadales</taxon>
        <taxon>Hyphomonadaceae</taxon>
        <taxon>Hyphomonas</taxon>
    </lineage>
</organism>
<dbReference type="OrthoDB" id="8953110at2"/>
<reference evidence="1 2" key="1">
    <citation type="journal article" date="2014" name="Antonie Van Leeuwenhoek">
        <title>Hyphomonas beringensis sp. nov. and Hyphomonas chukchiensis sp. nov., isolated from surface seawater of the Bering Sea and Chukchi Sea.</title>
        <authorList>
            <person name="Li C."/>
            <person name="Lai Q."/>
            <person name="Li G."/>
            <person name="Dong C."/>
            <person name="Wang J."/>
            <person name="Liao Y."/>
            <person name="Shao Z."/>
        </authorList>
    </citation>
    <scope>NUCLEOTIDE SEQUENCE [LARGE SCALE GENOMIC DNA]</scope>
    <source>
        <strain evidence="1 2">VP2</strain>
    </source>
</reference>
<dbReference type="Pfam" id="PF11017">
    <property type="entry name" value="DUF2855"/>
    <property type="match status" value="1"/>
</dbReference>
<dbReference type="PATRIC" id="fig|1280952.3.peg.881"/>
<comment type="caution">
    <text evidence="1">The sequence shown here is derived from an EMBL/GenBank/DDBJ whole genome shotgun (WGS) entry which is preliminary data.</text>
</comment>
<sequence>MSDFLIRREDLREVQWADQPAAPLADGCARLKVEAFALTANNVTYATFGDAMKYWDFFPAADPAFGRVPVWGFATVEESKAEGVSAGQRVYGYLPISDRFDVKPAKVGKASFIDGAEHRQPMAPIYNTYIFTAADPSYDKEFEAQQMLFRPLFTTGWMIDDSLMETGDPIPETVVISSASSKTAMALAHCLKQRGNVDTVALTSKGNKSFVESTGLYGRVRTYADADRLHARGLTAFVDFLGRPALTADVHNALKDRLVRSLVIGVTDWEGNRAPIQLPDPQPEFFFVPTYAAERTKQIGANALNAKLGQSLLSFYKASRKFVKPKQSKGHEAITTAWLKTLDADVSPASGLILTP</sequence>
<gene>
    <name evidence="1" type="ORF">HJA_04446</name>
</gene>
<accession>A0A059FIH6</accession>
<protein>
    <recommendedName>
        <fullName evidence="3">DUF2855 domain-containing protein</fullName>
    </recommendedName>
</protein>
<dbReference type="Proteomes" id="UP000024816">
    <property type="component" value="Unassembled WGS sequence"/>
</dbReference>
<name>A0A059FIH6_9PROT</name>
<dbReference type="AlphaFoldDB" id="A0A059FIH6"/>
<dbReference type="RefSeq" id="WP_035578642.1">
    <property type="nucleotide sequence ID" value="NZ_ARYJ01000002.1"/>
</dbReference>
<dbReference type="InterPro" id="IPR021276">
    <property type="entry name" value="DUF2855"/>
</dbReference>
<evidence type="ECO:0000313" key="2">
    <source>
        <dbReference type="Proteomes" id="UP000024816"/>
    </source>
</evidence>
<evidence type="ECO:0000313" key="1">
    <source>
        <dbReference type="EMBL" id="KCZ90450.1"/>
    </source>
</evidence>
<keyword evidence="2" id="KW-1185">Reference proteome</keyword>
<dbReference type="eggNOG" id="COG0604">
    <property type="taxonomic scope" value="Bacteria"/>
</dbReference>
<evidence type="ECO:0008006" key="3">
    <source>
        <dbReference type="Google" id="ProtNLM"/>
    </source>
</evidence>
<proteinExistence type="predicted"/>
<dbReference type="EMBL" id="ARYJ01000002">
    <property type="protein sequence ID" value="KCZ90450.1"/>
    <property type="molecule type" value="Genomic_DNA"/>
</dbReference>